<gene>
    <name evidence="1" type="primary">AlNc14C13G1570</name>
    <name evidence="1" type="ORF">ALNC14_017940</name>
</gene>
<name>F0W3K8_9STRA</name>
<reference evidence="1" key="2">
    <citation type="submission" date="2011-02" db="EMBL/GenBank/DDBJ databases">
        <authorList>
            <person name="MacLean D."/>
        </authorList>
    </citation>
    <scope>NUCLEOTIDE SEQUENCE</scope>
</reference>
<dbReference type="EMBL" id="FR824058">
    <property type="protein sequence ID" value="CCA15651.1"/>
    <property type="molecule type" value="Genomic_DNA"/>
</dbReference>
<accession>F0W3K8</accession>
<sequence>MTVTERAVASLHIILQLNLKFQCRQKSSLQLTSTAGGVLVVRRYHVDLDSECRCSVLETTHCQQGKVKANFKSLLYTRLLVVFPPAIINLIC</sequence>
<dbReference type="AlphaFoldDB" id="F0W3K8"/>
<proteinExistence type="predicted"/>
<reference evidence="1" key="1">
    <citation type="journal article" date="2011" name="PLoS Biol.">
        <title>Gene gain and loss during evolution of obligate parasitism in the white rust pathogen of Arabidopsis thaliana.</title>
        <authorList>
            <person name="Kemen E."/>
            <person name="Gardiner A."/>
            <person name="Schultz-Larsen T."/>
            <person name="Kemen A.C."/>
            <person name="Balmuth A.L."/>
            <person name="Robert-Seilaniantz A."/>
            <person name="Bailey K."/>
            <person name="Holub E."/>
            <person name="Studholme D.J."/>
            <person name="Maclean D."/>
            <person name="Jones J.D."/>
        </authorList>
    </citation>
    <scope>NUCLEOTIDE SEQUENCE</scope>
</reference>
<evidence type="ECO:0000313" key="1">
    <source>
        <dbReference type="EMBL" id="CCA15651.1"/>
    </source>
</evidence>
<protein>
    <submittedName>
        <fullName evidence="1">AlNc14C13G1570 protein</fullName>
    </submittedName>
</protein>
<dbReference type="HOGENOM" id="CLU_2417761_0_0_1"/>
<organism evidence="1">
    <name type="scientific">Albugo laibachii Nc14</name>
    <dbReference type="NCBI Taxonomy" id="890382"/>
    <lineage>
        <taxon>Eukaryota</taxon>
        <taxon>Sar</taxon>
        <taxon>Stramenopiles</taxon>
        <taxon>Oomycota</taxon>
        <taxon>Peronosporomycetes</taxon>
        <taxon>Albuginales</taxon>
        <taxon>Albuginaceae</taxon>
        <taxon>Albugo</taxon>
    </lineage>
</organism>